<proteinExistence type="predicted"/>
<keyword evidence="3" id="KW-1185">Reference proteome</keyword>
<reference evidence="1 3" key="1">
    <citation type="journal article" date="2014" name="BMC Genomics">
        <title>Genome sequence of Anopheles sinensis provides insight into genetics basis of mosquito competence for malaria parasites.</title>
        <authorList>
            <person name="Zhou D."/>
            <person name="Zhang D."/>
            <person name="Ding G."/>
            <person name="Shi L."/>
            <person name="Hou Q."/>
            <person name="Ye Y."/>
            <person name="Xu Y."/>
            <person name="Zhou H."/>
            <person name="Xiong C."/>
            <person name="Li S."/>
            <person name="Yu J."/>
            <person name="Hong S."/>
            <person name="Yu X."/>
            <person name="Zou P."/>
            <person name="Chen C."/>
            <person name="Chang X."/>
            <person name="Wang W."/>
            <person name="Lv Y."/>
            <person name="Sun Y."/>
            <person name="Ma L."/>
            <person name="Shen B."/>
            <person name="Zhu C."/>
        </authorList>
    </citation>
    <scope>NUCLEOTIDE SEQUENCE [LARGE SCALE GENOMIC DNA]</scope>
</reference>
<evidence type="ECO:0000313" key="2">
    <source>
        <dbReference type="EnsemblMetazoa" id="ASIC019477-PA"/>
    </source>
</evidence>
<evidence type="ECO:0000313" key="1">
    <source>
        <dbReference type="EMBL" id="KFB51212.1"/>
    </source>
</evidence>
<dbReference type="VEuPathDB" id="VectorBase:ASIC019477"/>
<dbReference type="EMBL" id="ATLV01024303">
    <property type="status" value="NOT_ANNOTATED_CDS"/>
    <property type="molecule type" value="Genomic_DNA"/>
</dbReference>
<name>A0A084WLW8_ANOSI</name>
<sequence length="69" mass="8094">MSLWRCRAFPDREDCGPVMVRRVHDILLWIYSASQWFDRRLVMEKRHLIALQLAVKTVIETPVAARGGK</sequence>
<evidence type="ECO:0000313" key="3">
    <source>
        <dbReference type="Proteomes" id="UP000030765"/>
    </source>
</evidence>
<dbReference type="EnsemblMetazoa" id="ASIC019477-RA">
    <property type="protein sequence ID" value="ASIC019477-PA"/>
    <property type="gene ID" value="ASIC019477"/>
</dbReference>
<dbReference type="AlphaFoldDB" id="A0A084WLW8"/>
<gene>
    <name evidence="1" type="ORF">ZHAS_00019477</name>
</gene>
<dbReference type="Proteomes" id="UP000030765">
    <property type="component" value="Unassembled WGS sequence"/>
</dbReference>
<protein>
    <submittedName>
        <fullName evidence="1 2">Uncharacterized protein</fullName>
    </submittedName>
</protein>
<accession>A0A084WLW8</accession>
<reference evidence="2" key="2">
    <citation type="submission" date="2020-05" db="UniProtKB">
        <authorList>
            <consortium name="EnsemblMetazoa"/>
        </authorList>
    </citation>
    <scope>IDENTIFICATION</scope>
</reference>
<dbReference type="EMBL" id="KE525351">
    <property type="protein sequence ID" value="KFB51212.1"/>
    <property type="molecule type" value="Genomic_DNA"/>
</dbReference>
<organism evidence="1">
    <name type="scientific">Anopheles sinensis</name>
    <name type="common">Mosquito</name>
    <dbReference type="NCBI Taxonomy" id="74873"/>
    <lineage>
        <taxon>Eukaryota</taxon>
        <taxon>Metazoa</taxon>
        <taxon>Ecdysozoa</taxon>
        <taxon>Arthropoda</taxon>
        <taxon>Hexapoda</taxon>
        <taxon>Insecta</taxon>
        <taxon>Pterygota</taxon>
        <taxon>Neoptera</taxon>
        <taxon>Endopterygota</taxon>
        <taxon>Diptera</taxon>
        <taxon>Nematocera</taxon>
        <taxon>Culicoidea</taxon>
        <taxon>Culicidae</taxon>
        <taxon>Anophelinae</taxon>
        <taxon>Anopheles</taxon>
    </lineage>
</organism>